<dbReference type="InterPro" id="IPR012337">
    <property type="entry name" value="RNaseH-like_sf"/>
</dbReference>
<dbReference type="GO" id="GO:0006259">
    <property type="term" value="P:DNA metabolic process"/>
    <property type="evidence" value="ECO:0007669"/>
    <property type="project" value="UniProtKB-ARBA"/>
</dbReference>
<dbReference type="InterPro" id="IPR036397">
    <property type="entry name" value="RNaseH_sf"/>
</dbReference>
<organism evidence="2 3">
    <name type="scientific">Treponema bryantii</name>
    <dbReference type="NCBI Taxonomy" id="163"/>
    <lineage>
        <taxon>Bacteria</taxon>
        <taxon>Pseudomonadati</taxon>
        <taxon>Spirochaetota</taxon>
        <taxon>Spirochaetia</taxon>
        <taxon>Spirochaetales</taxon>
        <taxon>Treponemataceae</taxon>
        <taxon>Treponema</taxon>
    </lineage>
</organism>
<dbReference type="Pfam" id="PF00929">
    <property type="entry name" value="RNase_T"/>
    <property type="match status" value="1"/>
</dbReference>
<dbReference type="InterPro" id="IPR013520">
    <property type="entry name" value="Ribonucl_H"/>
</dbReference>
<dbReference type="EMBL" id="FORI01000007">
    <property type="protein sequence ID" value="SFI87067.1"/>
    <property type="molecule type" value="Genomic_DNA"/>
</dbReference>
<accession>A0A1I3LQS1</accession>
<dbReference type="GO" id="GO:0003676">
    <property type="term" value="F:nucleic acid binding"/>
    <property type="evidence" value="ECO:0007669"/>
    <property type="project" value="InterPro"/>
</dbReference>
<dbReference type="GO" id="GO:0008408">
    <property type="term" value="F:3'-5' exonuclease activity"/>
    <property type="evidence" value="ECO:0007669"/>
    <property type="project" value="TreeGrafter"/>
</dbReference>
<dbReference type="SUPFAM" id="SSF53098">
    <property type="entry name" value="Ribonuclease H-like"/>
    <property type="match status" value="1"/>
</dbReference>
<evidence type="ECO:0000313" key="2">
    <source>
        <dbReference type="EMBL" id="SFI87067.1"/>
    </source>
</evidence>
<reference evidence="3" key="1">
    <citation type="submission" date="2016-10" db="EMBL/GenBank/DDBJ databases">
        <authorList>
            <person name="Varghese N."/>
            <person name="Submissions S."/>
        </authorList>
    </citation>
    <scope>NUCLEOTIDE SEQUENCE [LARGE SCALE GENOMIC DNA]</scope>
    <source>
        <strain evidence="3">XBD1002</strain>
    </source>
</reference>
<dbReference type="GO" id="GO:0005829">
    <property type="term" value="C:cytosol"/>
    <property type="evidence" value="ECO:0007669"/>
    <property type="project" value="TreeGrafter"/>
</dbReference>
<sequence length="216" mass="25001">MDGLDELFISLYHFLIVIDTILFNMNNKLDYIAIDFETANQYRNSACSVGLVRFIDGKETDSCYSLIHPAKMYFIPEWTRDIHHISYNDVRNKPYFPEIWDTMVMPFINQTPGVPLVAHNGNMFDMPVIQNCCEYFGMEVPKLEYFDSLIIARKTWPELSHKLTDLGTHFGIEYLAHDALEDSRTCGQLIKLAAEKWGVNSVEELLKACGNQIRKF</sequence>
<evidence type="ECO:0000259" key="1">
    <source>
        <dbReference type="SMART" id="SM00479"/>
    </source>
</evidence>
<dbReference type="PANTHER" id="PTHR30231">
    <property type="entry name" value="DNA POLYMERASE III SUBUNIT EPSILON"/>
    <property type="match status" value="1"/>
</dbReference>
<keyword evidence="3" id="KW-1185">Reference proteome</keyword>
<dbReference type="OrthoDB" id="9804290at2"/>
<name>A0A1I3LQS1_9SPIR</name>
<dbReference type="SMART" id="SM00479">
    <property type="entry name" value="EXOIII"/>
    <property type="match status" value="1"/>
</dbReference>
<dbReference type="AlphaFoldDB" id="A0A1I3LQS1"/>
<dbReference type="PANTHER" id="PTHR30231:SF42">
    <property type="entry name" value="EXONUCLEASE"/>
    <property type="match status" value="1"/>
</dbReference>
<evidence type="ECO:0000313" key="3">
    <source>
        <dbReference type="Proteomes" id="UP000182737"/>
    </source>
</evidence>
<proteinExistence type="predicted"/>
<dbReference type="Gene3D" id="3.30.420.10">
    <property type="entry name" value="Ribonuclease H-like superfamily/Ribonuclease H"/>
    <property type="match status" value="1"/>
</dbReference>
<protein>
    <submittedName>
        <fullName evidence="2">DNA polymerase-3 subunit epsilon</fullName>
    </submittedName>
</protein>
<feature type="domain" description="Exonuclease" evidence="1">
    <location>
        <begin position="30"/>
        <end position="199"/>
    </location>
</feature>
<dbReference type="Proteomes" id="UP000182737">
    <property type="component" value="Unassembled WGS sequence"/>
</dbReference>
<gene>
    <name evidence="2" type="ORF">SAMN04487775_107139</name>
</gene>